<evidence type="ECO:0000313" key="2">
    <source>
        <dbReference type="EMBL" id="GBP89637.1"/>
    </source>
</evidence>
<dbReference type="Proteomes" id="UP000299102">
    <property type="component" value="Unassembled WGS sequence"/>
</dbReference>
<accession>A0A4C1ZSK1</accession>
<evidence type="ECO:0000256" key="1">
    <source>
        <dbReference type="SAM" id="MobiDB-lite"/>
    </source>
</evidence>
<proteinExistence type="predicted"/>
<protein>
    <submittedName>
        <fullName evidence="2">Uncharacterized protein</fullName>
    </submittedName>
</protein>
<gene>
    <name evidence="2" type="ORF">EVAR_94456_1</name>
</gene>
<dbReference type="AlphaFoldDB" id="A0A4C1ZSK1"/>
<name>A0A4C1ZSK1_EUMVA</name>
<evidence type="ECO:0000313" key="3">
    <source>
        <dbReference type="Proteomes" id="UP000299102"/>
    </source>
</evidence>
<organism evidence="2 3">
    <name type="scientific">Eumeta variegata</name>
    <name type="common">Bagworm moth</name>
    <name type="synonym">Eumeta japonica</name>
    <dbReference type="NCBI Taxonomy" id="151549"/>
    <lineage>
        <taxon>Eukaryota</taxon>
        <taxon>Metazoa</taxon>
        <taxon>Ecdysozoa</taxon>
        <taxon>Arthropoda</taxon>
        <taxon>Hexapoda</taxon>
        <taxon>Insecta</taxon>
        <taxon>Pterygota</taxon>
        <taxon>Neoptera</taxon>
        <taxon>Endopterygota</taxon>
        <taxon>Lepidoptera</taxon>
        <taxon>Glossata</taxon>
        <taxon>Ditrysia</taxon>
        <taxon>Tineoidea</taxon>
        <taxon>Psychidae</taxon>
        <taxon>Oiketicinae</taxon>
        <taxon>Eumeta</taxon>
    </lineage>
</organism>
<dbReference type="EMBL" id="BGZK01002015">
    <property type="protein sequence ID" value="GBP89637.1"/>
    <property type="molecule type" value="Genomic_DNA"/>
</dbReference>
<keyword evidence="3" id="KW-1185">Reference proteome</keyword>
<reference evidence="2 3" key="1">
    <citation type="journal article" date="2019" name="Commun. Biol.">
        <title>The bagworm genome reveals a unique fibroin gene that provides high tensile strength.</title>
        <authorList>
            <person name="Kono N."/>
            <person name="Nakamura H."/>
            <person name="Ohtoshi R."/>
            <person name="Tomita M."/>
            <person name="Numata K."/>
            <person name="Arakawa K."/>
        </authorList>
    </citation>
    <scope>NUCLEOTIDE SEQUENCE [LARGE SCALE GENOMIC DNA]</scope>
</reference>
<feature type="region of interest" description="Disordered" evidence="1">
    <location>
        <begin position="50"/>
        <end position="90"/>
    </location>
</feature>
<feature type="compositionally biased region" description="Polar residues" evidence="1">
    <location>
        <begin position="58"/>
        <end position="68"/>
    </location>
</feature>
<sequence>METRRCKSHPIKCDKHLQSERRIEFLTLATLACTPRSLISGVSDVSRFRQKSQAHGRASSQRRATNRTARGFFGRSSDAAASDVPRSLSRRPLNSDTCENTAVSYCIGSVWPSRASIAAPGLVPGITPAGRRLRSRRMTLKMKFLTASLEEIGILLRDELKKV</sequence>
<comment type="caution">
    <text evidence="2">The sequence shown here is derived from an EMBL/GenBank/DDBJ whole genome shotgun (WGS) entry which is preliminary data.</text>
</comment>